<comment type="caution">
    <text evidence="1">The sequence shown here is derived from an EMBL/GenBank/DDBJ whole genome shotgun (WGS) entry which is preliminary data.</text>
</comment>
<evidence type="ECO:0000313" key="2">
    <source>
        <dbReference type="Proteomes" id="UP001594351"/>
    </source>
</evidence>
<name>A0ABV6YW30_UNCC1</name>
<accession>A0ABV6YW30</accession>
<protein>
    <submittedName>
        <fullName evidence="1">DUF4416 family protein</fullName>
    </submittedName>
</protein>
<reference evidence="1 2" key="1">
    <citation type="submission" date="2024-09" db="EMBL/GenBank/DDBJ databases">
        <title>Laminarin stimulates single cell rates of sulfate reduction while oxygen inhibits transcriptomic activity in coastal marine sediment.</title>
        <authorList>
            <person name="Lindsay M."/>
            <person name="Orcutt B."/>
            <person name="Emerson D."/>
            <person name="Stepanauskas R."/>
            <person name="D'Angelo T."/>
        </authorList>
    </citation>
    <scope>NUCLEOTIDE SEQUENCE [LARGE SCALE GENOMIC DNA]</scope>
    <source>
        <strain evidence="1">SAG AM-311-K15</strain>
    </source>
</reference>
<organism evidence="1 2">
    <name type="scientific">candidate division CSSED10-310 bacterium</name>
    <dbReference type="NCBI Taxonomy" id="2855610"/>
    <lineage>
        <taxon>Bacteria</taxon>
        <taxon>Bacteria division CSSED10-310</taxon>
    </lineage>
</organism>
<proteinExistence type="predicted"/>
<dbReference type="Proteomes" id="UP001594351">
    <property type="component" value="Unassembled WGS sequence"/>
</dbReference>
<sequence>MTWSEPLARPIAALLCHRDQDSAIVEKKLEQLCGSILAKSDPFPFNHSHYYTSEMGTPLSKYYLVFGACISPGAIIRIKHETSLLEGEYLVTREGRTGRLVNIDPGYFTHAQLILATHKNYSHRIFLGQGVYAELTYQIQGRQWIPLPWTYPDYRTSQTISFFSEHRAAFVKETKGLRQPASARVPMWKILRPD</sequence>
<evidence type="ECO:0000313" key="1">
    <source>
        <dbReference type="EMBL" id="MFC1850415.1"/>
    </source>
</evidence>
<dbReference type="InterPro" id="IPR025529">
    <property type="entry name" value="DUF4416"/>
</dbReference>
<dbReference type="Pfam" id="PF14385">
    <property type="entry name" value="DUF4416"/>
    <property type="match status" value="1"/>
</dbReference>
<keyword evidence="2" id="KW-1185">Reference proteome</keyword>
<dbReference type="EMBL" id="JBHPBY010000097">
    <property type="protein sequence ID" value="MFC1850415.1"/>
    <property type="molecule type" value="Genomic_DNA"/>
</dbReference>
<gene>
    <name evidence="1" type="ORF">ACFL27_09520</name>
</gene>